<evidence type="ECO:0000259" key="1">
    <source>
        <dbReference type="Pfam" id="PF00190"/>
    </source>
</evidence>
<dbReference type="InterPro" id="IPR011051">
    <property type="entry name" value="RmlC_Cupin_sf"/>
</dbReference>
<evidence type="ECO:0000313" key="3">
    <source>
        <dbReference type="Proteomes" id="UP000800200"/>
    </source>
</evidence>
<dbReference type="Gene3D" id="2.60.120.10">
    <property type="entry name" value="Jelly Rolls"/>
    <property type="match status" value="1"/>
</dbReference>
<sequence length="124" mass="13651">MPTQIPSKLSIPQVLSNISKPFNPKMVALVNGTTEFRIAKIKGDFIWHSPPGTDELFYILDGGPLVMKVRERRDDGMSERELVLEKGELFVVPKGVQHLPGADNEVSVMVAEMAGELNTGDQGF</sequence>
<dbReference type="Proteomes" id="UP000800200">
    <property type="component" value="Unassembled WGS sequence"/>
</dbReference>
<dbReference type="InterPro" id="IPR006045">
    <property type="entry name" value="Cupin_1"/>
</dbReference>
<dbReference type="OrthoDB" id="204928at2759"/>
<keyword evidence="3" id="KW-1185">Reference proteome</keyword>
<evidence type="ECO:0000313" key="2">
    <source>
        <dbReference type="EMBL" id="KAF2179391.1"/>
    </source>
</evidence>
<dbReference type="SUPFAM" id="SSF51182">
    <property type="entry name" value="RmlC-like cupins"/>
    <property type="match status" value="1"/>
</dbReference>
<proteinExistence type="predicted"/>
<gene>
    <name evidence="2" type="ORF">K469DRAFT_674219</name>
</gene>
<dbReference type="AlphaFoldDB" id="A0A6A6DIS4"/>
<name>A0A6A6DIS4_9PEZI</name>
<dbReference type="InterPro" id="IPR014710">
    <property type="entry name" value="RmlC-like_jellyroll"/>
</dbReference>
<organism evidence="2 3">
    <name type="scientific">Zopfia rhizophila CBS 207.26</name>
    <dbReference type="NCBI Taxonomy" id="1314779"/>
    <lineage>
        <taxon>Eukaryota</taxon>
        <taxon>Fungi</taxon>
        <taxon>Dikarya</taxon>
        <taxon>Ascomycota</taxon>
        <taxon>Pezizomycotina</taxon>
        <taxon>Dothideomycetes</taxon>
        <taxon>Dothideomycetes incertae sedis</taxon>
        <taxon>Zopfiaceae</taxon>
        <taxon>Zopfia</taxon>
    </lineage>
</organism>
<dbReference type="EMBL" id="ML994667">
    <property type="protein sequence ID" value="KAF2179391.1"/>
    <property type="molecule type" value="Genomic_DNA"/>
</dbReference>
<reference evidence="2" key="1">
    <citation type="journal article" date="2020" name="Stud. Mycol.">
        <title>101 Dothideomycetes genomes: a test case for predicting lifestyles and emergence of pathogens.</title>
        <authorList>
            <person name="Haridas S."/>
            <person name="Albert R."/>
            <person name="Binder M."/>
            <person name="Bloem J."/>
            <person name="Labutti K."/>
            <person name="Salamov A."/>
            <person name="Andreopoulos B."/>
            <person name="Baker S."/>
            <person name="Barry K."/>
            <person name="Bills G."/>
            <person name="Bluhm B."/>
            <person name="Cannon C."/>
            <person name="Castanera R."/>
            <person name="Culley D."/>
            <person name="Daum C."/>
            <person name="Ezra D."/>
            <person name="Gonzalez J."/>
            <person name="Henrissat B."/>
            <person name="Kuo A."/>
            <person name="Liang C."/>
            <person name="Lipzen A."/>
            <person name="Lutzoni F."/>
            <person name="Magnuson J."/>
            <person name="Mondo S."/>
            <person name="Nolan M."/>
            <person name="Ohm R."/>
            <person name="Pangilinan J."/>
            <person name="Park H.-J."/>
            <person name="Ramirez L."/>
            <person name="Alfaro M."/>
            <person name="Sun H."/>
            <person name="Tritt A."/>
            <person name="Yoshinaga Y."/>
            <person name="Zwiers L.-H."/>
            <person name="Turgeon B."/>
            <person name="Goodwin S."/>
            <person name="Spatafora J."/>
            <person name="Crous P."/>
            <person name="Grigoriev I."/>
        </authorList>
    </citation>
    <scope>NUCLEOTIDE SEQUENCE</scope>
    <source>
        <strain evidence="2">CBS 207.26</strain>
    </source>
</reference>
<protein>
    <recommendedName>
        <fullName evidence="1">Cupin type-1 domain-containing protein</fullName>
    </recommendedName>
</protein>
<dbReference type="Pfam" id="PF00190">
    <property type="entry name" value="Cupin_1"/>
    <property type="match status" value="1"/>
</dbReference>
<feature type="domain" description="Cupin type-1" evidence="1">
    <location>
        <begin position="43"/>
        <end position="110"/>
    </location>
</feature>
<accession>A0A6A6DIS4</accession>